<comment type="caution">
    <text evidence="2">The sequence shown here is derived from an EMBL/GenBank/DDBJ whole genome shotgun (WGS) entry which is preliminary data.</text>
</comment>
<feature type="region of interest" description="Disordered" evidence="1">
    <location>
        <begin position="494"/>
        <end position="550"/>
    </location>
</feature>
<reference evidence="2" key="1">
    <citation type="journal article" date="2019" name="bioRxiv">
        <title>The Genome of the Zebra Mussel, Dreissena polymorpha: A Resource for Invasive Species Research.</title>
        <authorList>
            <person name="McCartney M.A."/>
            <person name="Auch B."/>
            <person name="Kono T."/>
            <person name="Mallez S."/>
            <person name="Zhang Y."/>
            <person name="Obille A."/>
            <person name="Becker A."/>
            <person name="Abrahante J.E."/>
            <person name="Garbe J."/>
            <person name="Badalamenti J.P."/>
            <person name="Herman A."/>
            <person name="Mangelson H."/>
            <person name="Liachko I."/>
            <person name="Sullivan S."/>
            <person name="Sone E.D."/>
            <person name="Koren S."/>
            <person name="Silverstein K.A.T."/>
            <person name="Beckman K.B."/>
            <person name="Gohl D.M."/>
        </authorList>
    </citation>
    <scope>NUCLEOTIDE SEQUENCE</scope>
    <source>
        <strain evidence="2">Duluth1</strain>
        <tissue evidence="2">Whole animal</tissue>
    </source>
</reference>
<sequence>MNEEKRSIWTSVALANALNDIGVNVETIQLRRATWLYIEALFTIKEKAMDSDVDVYIFGSQTEGTTTDDMHSDMDMLKNDRTVSVIYDIADWKFGPVQLFMVMDMSSPPQCCCLQGVQLINPELVTERKLPDHHIDAQGRVFVKNTLNEMGDQWGCDLYGISHVRHGPSRTLGEVIDLVRAFHCAKLPADCQFIFRRPKPGHWPSQELLTQLKDSGVFLVPTALVENTTNWDPGHHLATLTASMKASLSIGQNQILPEEIFTLCNKSLTSDVTSSRLKLASIYFSLRRFKEADAILRQVDALISNKVMHYRPFREFKLDSDVLKRRKEFPDILQNEIAMCTIFSRHEINCVPGQLVAEFYRTVTKEDAEHRHQIVFNVWLDHAVVDSKTYMYYLKYLTSQLNGFISDKHSAFDHLQDHVFSDLEDHLNKDDVFSDEVMLAHFETSLNLLGHCWELEGGEGSMFSDGEGGGENSEVVPHLKFALNFLSRDEKTQKGEKKIELSVDEYDESHNAPKKKKREFDGSKEVEEEEKEDFHQIMSHGVNNGHTKEV</sequence>
<dbReference type="AlphaFoldDB" id="A0A9D3YNE8"/>
<evidence type="ECO:0000313" key="2">
    <source>
        <dbReference type="EMBL" id="KAH3704024.1"/>
    </source>
</evidence>
<name>A0A9D3YNE8_DREPO</name>
<proteinExistence type="predicted"/>
<organism evidence="2 3">
    <name type="scientific">Dreissena polymorpha</name>
    <name type="common">Zebra mussel</name>
    <name type="synonym">Mytilus polymorpha</name>
    <dbReference type="NCBI Taxonomy" id="45954"/>
    <lineage>
        <taxon>Eukaryota</taxon>
        <taxon>Metazoa</taxon>
        <taxon>Spiralia</taxon>
        <taxon>Lophotrochozoa</taxon>
        <taxon>Mollusca</taxon>
        <taxon>Bivalvia</taxon>
        <taxon>Autobranchia</taxon>
        <taxon>Heteroconchia</taxon>
        <taxon>Euheterodonta</taxon>
        <taxon>Imparidentia</taxon>
        <taxon>Neoheterodontei</taxon>
        <taxon>Myida</taxon>
        <taxon>Dreissenoidea</taxon>
        <taxon>Dreissenidae</taxon>
        <taxon>Dreissena</taxon>
    </lineage>
</organism>
<gene>
    <name evidence="2" type="ORF">DPMN_079079</name>
</gene>
<keyword evidence="3" id="KW-1185">Reference proteome</keyword>
<dbReference type="Proteomes" id="UP000828390">
    <property type="component" value="Unassembled WGS sequence"/>
</dbReference>
<feature type="compositionally biased region" description="Polar residues" evidence="1">
    <location>
        <begin position="541"/>
        <end position="550"/>
    </location>
</feature>
<dbReference type="EMBL" id="JAIWYP010000015">
    <property type="protein sequence ID" value="KAH3704024.1"/>
    <property type="molecule type" value="Genomic_DNA"/>
</dbReference>
<reference evidence="2" key="2">
    <citation type="submission" date="2020-11" db="EMBL/GenBank/DDBJ databases">
        <authorList>
            <person name="McCartney M.A."/>
            <person name="Auch B."/>
            <person name="Kono T."/>
            <person name="Mallez S."/>
            <person name="Becker A."/>
            <person name="Gohl D.M."/>
            <person name="Silverstein K.A.T."/>
            <person name="Koren S."/>
            <person name="Bechman K.B."/>
            <person name="Herman A."/>
            <person name="Abrahante J.E."/>
            <person name="Garbe J."/>
        </authorList>
    </citation>
    <scope>NUCLEOTIDE SEQUENCE</scope>
    <source>
        <strain evidence="2">Duluth1</strain>
        <tissue evidence="2">Whole animal</tissue>
    </source>
</reference>
<protein>
    <submittedName>
        <fullName evidence="2">Uncharacterized protein</fullName>
    </submittedName>
</protein>
<evidence type="ECO:0000313" key="3">
    <source>
        <dbReference type="Proteomes" id="UP000828390"/>
    </source>
</evidence>
<accession>A0A9D3YNE8</accession>
<evidence type="ECO:0000256" key="1">
    <source>
        <dbReference type="SAM" id="MobiDB-lite"/>
    </source>
</evidence>